<feature type="region of interest" description="Disordered" evidence="1">
    <location>
        <begin position="14"/>
        <end position="41"/>
    </location>
</feature>
<dbReference type="Proteomes" id="UP000308092">
    <property type="component" value="Unassembled WGS sequence"/>
</dbReference>
<dbReference type="VEuPathDB" id="FungiDB:EYZ11_005719"/>
<evidence type="ECO:0000313" key="3">
    <source>
        <dbReference type="Proteomes" id="UP000308092"/>
    </source>
</evidence>
<organism evidence="2 3">
    <name type="scientific">Aspergillus tanneri</name>
    <dbReference type="NCBI Taxonomy" id="1220188"/>
    <lineage>
        <taxon>Eukaryota</taxon>
        <taxon>Fungi</taxon>
        <taxon>Dikarya</taxon>
        <taxon>Ascomycota</taxon>
        <taxon>Pezizomycotina</taxon>
        <taxon>Eurotiomycetes</taxon>
        <taxon>Eurotiomycetidae</taxon>
        <taxon>Eurotiales</taxon>
        <taxon>Aspergillaceae</taxon>
        <taxon>Aspergillus</taxon>
        <taxon>Aspergillus subgen. Circumdati</taxon>
    </lineage>
</organism>
<accession>A0A4S3JHK5</accession>
<keyword evidence="3" id="KW-1185">Reference proteome</keyword>
<reference evidence="2 3" key="1">
    <citation type="submission" date="2019-03" db="EMBL/GenBank/DDBJ databases">
        <title>The genome sequence of a newly discovered highly antifungal drug resistant Aspergillus species, Aspergillus tanneri NIH 1004.</title>
        <authorList>
            <person name="Mounaud S."/>
            <person name="Singh I."/>
            <person name="Joardar V."/>
            <person name="Pakala S."/>
            <person name="Pakala S."/>
            <person name="Venepally P."/>
            <person name="Hoover J."/>
            <person name="Nierman W."/>
            <person name="Chung J."/>
            <person name="Losada L."/>
        </authorList>
    </citation>
    <scope>NUCLEOTIDE SEQUENCE [LARGE SCALE GENOMIC DNA]</scope>
    <source>
        <strain evidence="2 3">NIH1004</strain>
    </source>
</reference>
<comment type="caution">
    <text evidence="2">The sequence shown here is derived from an EMBL/GenBank/DDBJ whole genome shotgun (WGS) entry which is preliminary data.</text>
</comment>
<gene>
    <name evidence="2" type="ORF">EYZ11_005719</name>
</gene>
<protein>
    <submittedName>
        <fullName evidence="2">Uncharacterized protein</fullName>
    </submittedName>
</protein>
<dbReference type="EMBL" id="SOSA01000188">
    <property type="protein sequence ID" value="THC94812.1"/>
    <property type="molecule type" value="Genomic_DNA"/>
</dbReference>
<proteinExistence type="predicted"/>
<evidence type="ECO:0000313" key="2">
    <source>
        <dbReference type="EMBL" id="THC94812.1"/>
    </source>
</evidence>
<sequence>MVCCRAPVAACQTRTVRSREPDASSRPSGEKGTYGQIPDLDGLIVGAGRQQMALGEKATD</sequence>
<dbReference type="AlphaFoldDB" id="A0A4S3JHK5"/>
<name>A0A4S3JHK5_9EURO</name>
<evidence type="ECO:0000256" key="1">
    <source>
        <dbReference type="SAM" id="MobiDB-lite"/>
    </source>
</evidence>